<dbReference type="Proteomes" id="UP000054709">
    <property type="component" value="Unassembled WGS sequence"/>
</dbReference>
<feature type="domain" description="Aminoglycoside phosphotransferase" evidence="2">
    <location>
        <begin position="40"/>
        <end position="272"/>
    </location>
</feature>
<evidence type="ECO:0000256" key="1">
    <source>
        <dbReference type="ARBA" id="ARBA00038240"/>
    </source>
</evidence>
<dbReference type="PANTHER" id="PTHR21064">
    <property type="entry name" value="AMINOGLYCOSIDE PHOSPHOTRANSFERASE DOMAIN-CONTAINING PROTEIN-RELATED"/>
    <property type="match status" value="1"/>
</dbReference>
<protein>
    <submittedName>
        <fullName evidence="3">Aminoglycoside phosphotransferase</fullName>
    </submittedName>
</protein>
<dbReference type="Gene3D" id="3.30.200.20">
    <property type="entry name" value="Phosphorylase Kinase, domain 1"/>
    <property type="match status" value="1"/>
</dbReference>
<comment type="caution">
    <text evidence="3">The sequence shown here is derived from an EMBL/GenBank/DDBJ whole genome shotgun (WGS) entry which is preliminary data.</text>
</comment>
<gene>
    <name evidence="3" type="ORF">UQ64_16690</name>
</gene>
<dbReference type="EMBL" id="LCZJ02000023">
    <property type="protein sequence ID" value="KTD86104.1"/>
    <property type="molecule type" value="Genomic_DNA"/>
</dbReference>
<dbReference type="Pfam" id="PF01636">
    <property type="entry name" value="APH"/>
    <property type="match status" value="1"/>
</dbReference>
<dbReference type="SUPFAM" id="SSF56112">
    <property type="entry name" value="Protein kinase-like (PK-like)"/>
    <property type="match status" value="1"/>
</dbReference>
<dbReference type="OrthoDB" id="9800774at2"/>
<accession>A0A0W1AXS7</accession>
<dbReference type="GO" id="GO:0009088">
    <property type="term" value="P:threonine biosynthetic process"/>
    <property type="evidence" value="ECO:0007669"/>
    <property type="project" value="TreeGrafter"/>
</dbReference>
<comment type="similarity">
    <text evidence="1">Belongs to the pseudomonas-type ThrB family.</text>
</comment>
<dbReference type="RefSeq" id="WP_060624010.1">
    <property type="nucleotide sequence ID" value="NZ_LCZJ02000023.1"/>
</dbReference>
<dbReference type="InterPro" id="IPR050249">
    <property type="entry name" value="Pseudomonas-type_ThrB"/>
</dbReference>
<dbReference type="AlphaFoldDB" id="A0A0W1AXS7"/>
<evidence type="ECO:0000313" key="4">
    <source>
        <dbReference type="Proteomes" id="UP000054709"/>
    </source>
</evidence>
<reference evidence="3 4" key="1">
    <citation type="journal article" date="2015" name="Int. Biodeterior. Biodegradation">
        <title>Physiological and genetic screening methods for the isolation of methyl tert-butyl ether-degrading bacteria for bioremediation purposes.</title>
        <authorList>
            <person name="Guisado I.M."/>
            <person name="Purswani J."/>
            <person name="Gonzalez Lopez J."/>
            <person name="Pozo C."/>
        </authorList>
    </citation>
    <scope>NUCLEOTIDE SEQUENCE [LARGE SCALE GENOMIC DNA]</scope>
    <source>
        <strain evidence="3 4">SH7</strain>
    </source>
</reference>
<evidence type="ECO:0000313" key="3">
    <source>
        <dbReference type="EMBL" id="KTD86104.1"/>
    </source>
</evidence>
<evidence type="ECO:0000259" key="2">
    <source>
        <dbReference type="Pfam" id="PF01636"/>
    </source>
</evidence>
<sequence>MSFFSITYSLLATDALLLHIKDHYEIHEPVKLQYFLRGMNDTYILETALEKYIFRVYRADRRSRSDIDFELELLNDLNEKGINVSIPIPRKDGIMINEFLVPEGVRYGVMFSFAEGNEKPIHAVEDSYLFGQSVAQIHKATDNFKSEYVRGMLDFEHLIEKPLHTIKLHMDHRQEDYQFLYELVMQLKAQIEVHLEAGLDWGICHGDLHGNTNVAFTDEGKLTHYDFDICGYGWRAYDIAEFRLAREIHSGHNKDEVEQLWAAFLNGYKSLRNLSDNDISAVPMFVALRQLWLFALCFSEGELIGAADFDNGFIDSKMDYFRNLKLIK</sequence>
<dbReference type="InterPro" id="IPR011009">
    <property type="entry name" value="Kinase-like_dom_sf"/>
</dbReference>
<keyword evidence="4" id="KW-1185">Reference proteome</keyword>
<dbReference type="PANTHER" id="PTHR21064:SF6">
    <property type="entry name" value="AMINOGLYCOSIDE PHOSPHOTRANSFERASE DOMAIN-CONTAINING PROTEIN"/>
    <property type="match status" value="1"/>
</dbReference>
<dbReference type="GO" id="GO:0004413">
    <property type="term" value="F:homoserine kinase activity"/>
    <property type="evidence" value="ECO:0007669"/>
    <property type="project" value="TreeGrafter"/>
</dbReference>
<dbReference type="Gene3D" id="3.90.1200.10">
    <property type="match status" value="1"/>
</dbReference>
<organism evidence="3 4">
    <name type="scientific">Paenibacillus etheri</name>
    <dbReference type="NCBI Taxonomy" id="1306852"/>
    <lineage>
        <taxon>Bacteria</taxon>
        <taxon>Bacillati</taxon>
        <taxon>Bacillota</taxon>
        <taxon>Bacilli</taxon>
        <taxon>Bacillales</taxon>
        <taxon>Paenibacillaceae</taxon>
        <taxon>Paenibacillus</taxon>
    </lineage>
</organism>
<name>A0A0W1AXS7_9BACL</name>
<dbReference type="InterPro" id="IPR002575">
    <property type="entry name" value="Aminoglycoside_PTrfase"/>
</dbReference>
<proteinExistence type="inferred from homology"/>